<dbReference type="InterPro" id="IPR050712">
    <property type="entry name" value="NAD(P)H-dep_reductase"/>
</dbReference>
<evidence type="ECO:0000256" key="2">
    <source>
        <dbReference type="ARBA" id="ARBA00022643"/>
    </source>
</evidence>
<dbReference type="EMBL" id="BAABWN010000002">
    <property type="protein sequence ID" value="GAA6166911.1"/>
    <property type="molecule type" value="Genomic_DNA"/>
</dbReference>
<dbReference type="Gene3D" id="3.40.50.360">
    <property type="match status" value="1"/>
</dbReference>
<dbReference type="Pfam" id="PF03358">
    <property type="entry name" value="FMN_red"/>
    <property type="match status" value="1"/>
</dbReference>
<dbReference type="PANTHER" id="PTHR30543">
    <property type="entry name" value="CHROMATE REDUCTASE"/>
    <property type="match status" value="1"/>
</dbReference>
<comment type="caution">
    <text evidence="4">The sequence shown here is derived from an EMBL/GenBank/DDBJ whole genome shotgun (WGS) entry which is preliminary data.</text>
</comment>
<keyword evidence="2" id="KW-0285">Flavoprotein</keyword>
<comment type="cofactor">
    <cofactor evidence="1">
        <name>FMN</name>
        <dbReference type="ChEBI" id="CHEBI:58210"/>
    </cofactor>
</comment>
<protein>
    <submittedName>
        <fullName evidence="4">NAD(P)H-dependent oxidoreductase</fullName>
    </submittedName>
</protein>
<feature type="domain" description="NADPH-dependent FMN reductase-like" evidence="3">
    <location>
        <begin position="4"/>
        <end position="158"/>
    </location>
</feature>
<evidence type="ECO:0000259" key="3">
    <source>
        <dbReference type="Pfam" id="PF03358"/>
    </source>
</evidence>
<sequence length="187" mass="20429">MRKKFLFLSGSTRKDSFNTTLARYCAEVAKTHDVDVEFVDLADYPMPIFNQDLESESGAPETAKALKEKFVSANGFLIASPEYNSTITPVLKNTIDWLSRKYDDSEPRLVCFSDKAAAIVSTASGVLGGLRGLDPLRLLLSHIGVNVVGKQLAVGFAQEAFDEKGKLVSQDQAEAINTIIKTLIRIG</sequence>
<name>A0ABQ0A5I4_9GAMM</name>
<evidence type="ECO:0000256" key="1">
    <source>
        <dbReference type="ARBA" id="ARBA00001917"/>
    </source>
</evidence>
<proteinExistence type="predicted"/>
<evidence type="ECO:0000313" key="4">
    <source>
        <dbReference type="EMBL" id="GAA6166911.1"/>
    </source>
</evidence>
<organism evidence="4 5">
    <name type="scientific">Sessilibacter corallicola</name>
    <dbReference type="NCBI Taxonomy" id="2904075"/>
    <lineage>
        <taxon>Bacteria</taxon>
        <taxon>Pseudomonadati</taxon>
        <taxon>Pseudomonadota</taxon>
        <taxon>Gammaproteobacteria</taxon>
        <taxon>Cellvibrionales</taxon>
        <taxon>Cellvibrionaceae</taxon>
        <taxon>Sessilibacter</taxon>
    </lineage>
</organism>
<gene>
    <name evidence="4" type="ORF">NBRC116591_07210</name>
</gene>
<accession>A0ABQ0A5I4</accession>
<dbReference type="InterPro" id="IPR005025">
    <property type="entry name" value="FMN_Rdtase-like_dom"/>
</dbReference>
<keyword evidence="5" id="KW-1185">Reference proteome</keyword>
<keyword evidence="2" id="KW-0288">FMN</keyword>
<dbReference type="InterPro" id="IPR029039">
    <property type="entry name" value="Flavoprotein-like_sf"/>
</dbReference>
<dbReference type="SUPFAM" id="SSF52218">
    <property type="entry name" value="Flavoproteins"/>
    <property type="match status" value="1"/>
</dbReference>
<dbReference type="RefSeq" id="WP_353301711.1">
    <property type="nucleotide sequence ID" value="NZ_BAABWN010000002.1"/>
</dbReference>
<dbReference type="Proteomes" id="UP001465153">
    <property type="component" value="Unassembled WGS sequence"/>
</dbReference>
<dbReference type="PANTHER" id="PTHR30543:SF21">
    <property type="entry name" value="NAD(P)H-DEPENDENT FMN REDUCTASE LOT6"/>
    <property type="match status" value="1"/>
</dbReference>
<evidence type="ECO:0000313" key="5">
    <source>
        <dbReference type="Proteomes" id="UP001465153"/>
    </source>
</evidence>
<reference evidence="4 5" key="1">
    <citation type="submission" date="2024-04" db="EMBL/GenBank/DDBJ databases">
        <title>Draft genome sequence of Sessilibacter corallicola NBRC 116591.</title>
        <authorList>
            <person name="Miyakawa T."/>
            <person name="Kusuya Y."/>
            <person name="Miura T."/>
        </authorList>
    </citation>
    <scope>NUCLEOTIDE SEQUENCE [LARGE SCALE GENOMIC DNA]</scope>
    <source>
        <strain evidence="4 5">KU-00831-HH</strain>
    </source>
</reference>